<evidence type="ECO:0000259" key="9">
    <source>
        <dbReference type="Pfam" id="PF04239"/>
    </source>
</evidence>
<name>C0GC45_DETAL</name>
<sequence length="285" mass="32332">MPEWLLFLFRSLGLFVIIFFFMRVMGKKHPTTSPFRFVANVVIAVLAALIIMEVVENLALGLVALGVWLVLPLLFDYLALRSKAVHDLLHGKETVLIKQGKIMEENLEKVRLTGEDLLKDLRAKDVFSVADVEFAVLETSGDINVMLKSDKKPITAFDMEWKVMPQTEPQTVILDGNVLHDPLTELGLTRSWIQTQLESSGVSLDNVFLGQVNSAGELYLDVFDDSMQLANPSVREMLFANLQKAEADLEKYAYETQDQQARDMFSENAQRIHSLTEELRPYLLR</sequence>
<dbReference type="Pfam" id="PF04239">
    <property type="entry name" value="DUF421"/>
    <property type="match status" value="1"/>
</dbReference>
<dbReference type="InterPro" id="IPR007353">
    <property type="entry name" value="DUF421"/>
</dbReference>
<feature type="transmembrane region" description="Helical" evidence="8">
    <location>
        <begin position="34"/>
        <end position="52"/>
    </location>
</feature>
<evidence type="ECO:0000256" key="2">
    <source>
        <dbReference type="ARBA" id="ARBA00006448"/>
    </source>
</evidence>
<evidence type="ECO:0000256" key="8">
    <source>
        <dbReference type="SAM" id="Phobius"/>
    </source>
</evidence>
<evidence type="ECO:0000313" key="11">
    <source>
        <dbReference type="Proteomes" id="UP000006443"/>
    </source>
</evidence>
<evidence type="ECO:0000256" key="4">
    <source>
        <dbReference type="ARBA" id="ARBA00022692"/>
    </source>
</evidence>
<dbReference type="PANTHER" id="PTHR34582:SF7">
    <property type="entry name" value="UPF0702 TRANSMEMBRANE PROTEIN YDFS"/>
    <property type="match status" value="1"/>
</dbReference>
<feature type="coiled-coil region" evidence="7">
    <location>
        <begin position="235"/>
        <end position="262"/>
    </location>
</feature>
<comment type="subcellular location">
    <subcellularLocation>
        <location evidence="1">Cell membrane</location>
        <topology evidence="1">Multi-pass membrane protein</topology>
    </subcellularLocation>
</comment>
<dbReference type="AlphaFoldDB" id="C0GC45"/>
<dbReference type="EMBL" id="ACJM01000001">
    <property type="protein sequence ID" value="EEG78780.1"/>
    <property type="molecule type" value="Genomic_DNA"/>
</dbReference>
<dbReference type="PANTHER" id="PTHR34582">
    <property type="entry name" value="UPF0702 TRANSMEMBRANE PROTEIN YCAP"/>
    <property type="match status" value="1"/>
</dbReference>
<dbReference type="Proteomes" id="UP000006443">
    <property type="component" value="Unassembled WGS sequence"/>
</dbReference>
<dbReference type="RefSeq" id="WP_008513747.1">
    <property type="nucleotide sequence ID" value="NZ_ACJM01000001.1"/>
</dbReference>
<evidence type="ECO:0000313" key="10">
    <source>
        <dbReference type="EMBL" id="EEG78780.1"/>
    </source>
</evidence>
<dbReference type="OrthoDB" id="1682423at2"/>
<dbReference type="GO" id="GO:0005886">
    <property type="term" value="C:plasma membrane"/>
    <property type="evidence" value="ECO:0007669"/>
    <property type="project" value="UniProtKB-SubCell"/>
</dbReference>
<evidence type="ECO:0000256" key="1">
    <source>
        <dbReference type="ARBA" id="ARBA00004651"/>
    </source>
</evidence>
<feature type="domain" description="YetF C-terminal" evidence="9">
    <location>
        <begin position="81"/>
        <end position="213"/>
    </location>
</feature>
<protein>
    <recommendedName>
        <fullName evidence="9">YetF C-terminal domain-containing protein</fullName>
    </recommendedName>
</protein>
<keyword evidence="11" id="KW-1185">Reference proteome</keyword>
<organism evidence="10 11">
    <name type="scientific">Dethiobacter alkaliphilus AHT 1</name>
    <dbReference type="NCBI Taxonomy" id="555088"/>
    <lineage>
        <taxon>Bacteria</taxon>
        <taxon>Bacillati</taxon>
        <taxon>Bacillota</taxon>
        <taxon>Dethiobacteria</taxon>
        <taxon>Dethiobacterales</taxon>
        <taxon>Dethiobacteraceae</taxon>
        <taxon>Dethiobacter</taxon>
    </lineage>
</organism>
<comment type="caution">
    <text evidence="10">The sequence shown here is derived from an EMBL/GenBank/DDBJ whole genome shotgun (WGS) entry which is preliminary data.</text>
</comment>
<dbReference type="eggNOG" id="COG2323">
    <property type="taxonomic scope" value="Bacteria"/>
</dbReference>
<evidence type="ECO:0000256" key="7">
    <source>
        <dbReference type="SAM" id="Coils"/>
    </source>
</evidence>
<gene>
    <name evidence="10" type="ORF">DealDRAFT_0054</name>
</gene>
<keyword evidence="5 8" id="KW-1133">Transmembrane helix</keyword>
<proteinExistence type="inferred from homology"/>
<evidence type="ECO:0000256" key="5">
    <source>
        <dbReference type="ARBA" id="ARBA00022989"/>
    </source>
</evidence>
<feature type="transmembrane region" description="Helical" evidence="8">
    <location>
        <begin position="58"/>
        <end position="80"/>
    </location>
</feature>
<dbReference type="Pfam" id="PF07870">
    <property type="entry name" value="DUF1657"/>
    <property type="match status" value="1"/>
</dbReference>
<keyword evidence="4 8" id="KW-0812">Transmembrane</keyword>
<dbReference type="InterPro" id="IPR023090">
    <property type="entry name" value="UPF0702_alpha/beta_dom_sf"/>
</dbReference>
<keyword evidence="3" id="KW-1003">Cell membrane</keyword>
<keyword evidence="6 8" id="KW-0472">Membrane</keyword>
<dbReference type="InterPro" id="IPR012452">
    <property type="entry name" value="DUF1657"/>
</dbReference>
<reference evidence="10 11" key="1">
    <citation type="submission" date="2009-02" db="EMBL/GenBank/DDBJ databases">
        <title>Sequencing of the draft genome and assembly of Dethiobacter alkaliphilus AHT 1.</title>
        <authorList>
            <consortium name="US DOE Joint Genome Institute (JGI-PGF)"/>
            <person name="Lucas S."/>
            <person name="Copeland A."/>
            <person name="Lapidus A."/>
            <person name="Glavina del Rio T."/>
            <person name="Dalin E."/>
            <person name="Tice H."/>
            <person name="Bruce D."/>
            <person name="Goodwin L."/>
            <person name="Pitluck S."/>
            <person name="Larimer F."/>
            <person name="Land M.L."/>
            <person name="Hauser L."/>
            <person name="Muyzer G."/>
        </authorList>
    </citation>
    <scope>NUCLEOTIDE SEQUENCE [LARGE SCALE GENOMIC DNA]</scope>
    <source>
        <strain evidence="10 11">AHT 1</strain>
    </source>
</reference>
<evidence type="ECO:0000256" key="6">
    <source>
        <dbReference type="ARBA" id="ARBA00023136"/>
    </source>
</evidence>
<evidence type="ECO:0000256" key="3">
    <source>
        <dbReference type="ARBA" id="ARBA00022475"/>
    </source>
</evidence>
<keyword evidence="7" id="KW-0175">Coiled coil</keyword>
<comment type="similarity">
    <text evidence="2">Belongs to the UPF0702 family.</text>
</comment>
<dbReference type="Gene3D" id="3.30.240.20">
    <property type="entry name" value="bsu07140 like domains"/>
    <property type="match status" value="2"/>
</dbReference>
<feature type="transmembrane region" description="Helical" evidence="8">
    <location>
        <begin position="6"/>
        <end position="22"/>
    </location>
</feature>
<dbReference type="STRING" id="555088.DealDRAFT_0054"/>
<accession>C0GC45</accession>